<dbReference type="Proteomes" id="UP001220324">
    <property type="component" value="Unassembled WGS sequence"/>
</dbReference>
<name>A0AAD6GEU2_9EURO</name>
<keyword evidence="2" id="KW-0677">Repeat</keyword>
<accession>A0AAD6GEU2</accession>
<dbReference type="InterPro" id="IPR036322">
    <property type="entry name" value="WD40_repeat_dom_sf"/>
</dbReference>
<keyword evidence="4" id="KW-1185">Reference proteome</keyword>
<gene>
    <name evidence="3" type="ORF">N7494_006728</name>
</gene>
<dbReference type="PANTHER" id="PTHR44472">
    <property type="entry name" value="DDB1- AND CUL4-ASSOCIATED FACTOR 4-RELATED"/>
    <property type="match status" value="1"/>
</dbReference>
<evidence type="ECO:0000313" key="4">
    <source>
        <dbReference type="Proteomes" id="UP001220324"/>
    </source>
</evidence>
<comment type="caution">
    <text evidence="3">The sequence shown here is derived from an EMBL/GenBank/DDBJ whole genome shotgun (WGS) entry which is preliminary data.</text>
</comment>
<dbReference type="SUPFAM" id="SSF50978">
    <property type="entry name" value="WD40 repeat-like"/>
    <property type="match status" value="1"/>
</dbReference>
<dbReference type="EMBL" id="JAQIZZ010000005">
    <property type="protein sequence ID" value="KAJ5541652.1"/>
    <property type="molecule type" value="Genomic_DNA"/>
</dbReference>
<sequence length="462" mass="51180">MAPREIPGFYYDPEKKKYFQIQANHVAPPGASYSNDGVKRRRTEAKKELEQEQITQRIQKEKVRKGGIFYHPFINGGREIGSQHLSTAARQDQQSRTFASQLHRKNICKLKGWQHDLSIKSLFQHPRTGDIFAVGQDGPHAVLFATCADPALGERIHEQAHLYLALNSTVSSVSLSPAEYILLATDDLSGNSYLIPHRFKEYGDLDFSEGHGSAIPTAAARVDSTLFSTAACPTKDKALFAVGTSEGLHTLEGSRDRWTYSEKPFPQDGIQKFSRRSDSSHACVTAVDWLSTNLIASGLRDSTVFLHDLRSNSSAARLQHPHTVSKLLRANEHRIVVAGHDTLQMYDIRFAPNGVQRRPNPIAKSHTASRPYLTFQGYSPSAVPQMDICEELGLLANGSDTQKVQLFSLRTGVEVASPLGDHKYSHPIEALRFGNGDDISAGGTGVPSLLIGSNKRIDEWRW</sequence>
<protein>
    <submittedName>
        <fullName evidence="3">Uncharacterized protein</fullName>
    </submittedName>
</protein>
<dbReference type="Gene3D" id="2.130.10.10">
    <property type="entry name" value="YVTN repeat-like/Quinoprotein amine dehydrogenase"/>
    <property type="match status" value="1"/>
</dbReference>
<reference evidence="3 4" key="1">
    <citation type="journal article" date="2023" name="IMA Fungus">
        <title>Comparative genomic study of the Penicillium genus elucidates a diverse pangenome and 15 lateral gene transfer events.</title>
        <authorList>
            <person name="Petersen C."/>
            <person name="Sorensen T."/>
            <person name="Nielsen M.R."/>
            <person name="Sondergaard T.E."/>
            <person name="Sorensen J.L."/>
            <person name="Fitzpatrick D.A."/>
            <person name="Frisvad J.C."/>
            <person name="Nielsen K.L."/>
        </authorList>
    </citation>
    <scope>NUCLEOTIDE SEQUENCE [LARGE SCALE GENOMIC DNA]</scope>
    <source>
        <strain evidence="3 4">IBT 35679</strain>
    </source>
</reference>
<evidence type="ECO:0000313" key="3">
    <source>
        <dbReference type="EMBL" id="KAJ5541652.1"/>
    </source>
</evidence>
<keyword evidence="1" id="KW-0853">WD repeat</keyword>
<dbReference type="GO" id="GO:0080008">
    <property type="term" value="C:Cul4-RING E3 ubiquitin ligase complex"/>
    <property type="evidence" value="ECO:0007669"/>
    <property type="project" value="TreeGrafter"/>
</dbReference>
<organism evidence="3 4">
    <name type="scientific">Penicillium frequentans</name>
    <dbReference type="NCBI Taxonomy" id="3151616"/>
    <lineage>
        <taxon>Eukaryota</taxon>
        <taxon>Fungi</taxon>
        <taxon>Dikarya</taxon>
        <taxon>Ascomycota</taxon>
        <taxon>Pezizomycotina</taxon>
        <taxon>Eurotiomycetes</taxon>
        <taxon>Eurotiomycetidae</taxon>
        <taxon>Eurotiales</taxon>
        <taxon>Aspergillaceae</taxon>
        <taxon>Penicillium</taxon>
    </lineage>
</organism>
<evidence type="ECO:0000256" key="1">
    <source>
        <dbReference type="ARBA" id="ARBA00022574"/>
    </source>
</evidence>
<evidence type="ECO:0000256" key="2">
    <source>
        <dbReference type="ARBA" id="ARBA00022737"/>
    </source>
</evidence>
<dbReference type="AlphaFoldDB" id="A0AAD6GEU2"/>
<dbReference type="InterPro" id="IPR052254">
    <property type="entry name" value="CUL4-DDB1_E3_ligase_receptor"/>
</dbReference>
<dbReference type="InterPro" id="IPR015943">
    <property type="entry name" value="WD40/YVTN_repeat-like_dom_sf"/>
</dbReference>
<dbReference type="PANTHER" id="PTHR44472:SF1">
    <property type="entry name" value="DDB1 AND CUL4 ASSOCIATED FACTOR 4"/>
    <property type="match status" value="1"/>
</dbReference>
<proteinExistence type="predicted"/>